<evidence type="ECO:0000256" key="5">
    <source>
        <dbReference type="SAM" id="SignalP"/>
    </source>
</evidence>
<proteinExistence type="inferred from homology"/>
<accession>A0AAV7PB38</accession>
<organism evidence="6 7">
    <name type="scientific">Pleurodeles waltl</name>
    <name type="common">Iberian ribbed newt</name>
    <dbReference type="NCBI Taxonomy" id="8319"/>
    <lineage>
        <taxon>Eukaryota</taxon>
        <taxon>Metazoa</taxon>
        <taxon>Chordata</taxon>
        <taxon>Craniata</taxon>
        <taxon>Vertebrata</taxon>
        <taxon>Euteleostomi</taxon>
        <taxon>Amphibia</taxon>
        <taxon>Batrachia</taxon>
        <taxon>Caudata</taxon>
        <taxon>Salamandroidea</taxon>
        <taxon>Salamandridae</taxon>
        <taxon>Pleurodelinae</taxon>
        <taxon>Pleurodeles</taxon>
    </lineage>
</organism>
<dbReference type="GO" id="GO:0005615">
    <property type="term" value="C:extracellular space"/>
    <property type="evidence" value="ECO:0007669"/>
    <property type="project" value="UniProtKB-KW"/>
</dbReference>
<feature type="signal peptide" evidence="5">
    <location>
        <begin position="1"/>
        <end position="29"/>
    </location>
</feature>
<dbReference type="InterPro" id="IPR001581">
    <property type="entry name" value="Leukemia_IF/oncostatin"/>
</dbReference>
<dbReference type="GO" id="GO:0007166">
    <property type="term" value="P:cell surface receptor signaling pathway"/>
    <property type="evidence" value="ECO:0007669"/>
    <property type="project" value="TreeGrafter"/>
</dbReference>
<dbReference type="EMBL" id="JANPWB010000011">
    <property type="protein sequence ID" value="KAJ1125547.1"/>
    <property type="molecule type" value="Genomic_DNA"/>
</dbReference>
<keyword evidence="3" id="KW-0202">Cytokine</keyword>
<comment type="similarity">
    <text evidence="2">Belongs to the IL-6 superfamily.</text>
</comment>
<sequence>MWQHARTVLGAPLSFCVLVSGSFFSMARTAPVPEGAAPVIAQTFNQVSRLQEGTPLLLSTYLTFQGSPFSDPGFSAPELQITGLPTAAIPYRAWRALSDADRLTRSLSAYTILSEFLQLVQDDQRSLNPDKASLLTLLTTAQANIEGILSNLGTIMKRMGIVGPPVTDPLMAASLSISTFQKKVRGYVVCREYMNWIDRSVRDFSFLKDKYPA</sequence>
<evidence type="ECO:0000256" key="4">
    <source>
        <dbReference type="ARBA" id="ARBA00022525"/>
    </source>
</evidence>
<evidence type="ECO:0000256" key="3">
    <source>
        <dbReference type="ARBA" id="ARBA00022514"/>
    </source>
</evidence>
<dbReference type="InterPro" id="IPR009079">
    <property type="entry name" value="4_helix_cytokine-like_core"/>
</dbReference>
<evidence type="ECO:0008006" key="8">
    <source>
        <dbReference type="Google" id="ProtNLM"/>
    </source>
</evidence>
<evidence type="ECO:0000256" key="1">
    <source>
        <dbReference type="ARBA" id="ARBA00004613"/>
    </source>
</evidence>
<dbReference type="Proteomes" id="UP001066276">
    <property type="component" value="Chromosome 7"/>
</dbReference>
<evidence type="ECO:0000313" key="6">
    <source>
        <dbReference type="EMBL" id="KAJ1125547.1"/>
    </source>
</evidence>
<comment type="subcellular location">
    <subcellularLocation>
        <location evidence="1">Secreted</location>
    </subcellularLocation>
</comment>
<dbReference type="SUPFAM" id="SSF47266">
    <property type="entry name" value="4-helical cytokines"/>
    <property type="match status" value="1"/>
</dbReference>
<dbReference type="PANTHER" id="PTHR21353">
    <property type="match status" value="1"/>
</dbReference>
<dbReference type="GO" id="GO:0005125">
    <property type="term" value="F:cytokine activity"/>
    <property type="evidence" value="ECO:0007669"/>
    <property type="project" value="UniProtKB-KW"/>
</dbReference>
<evidence type="ECO:0000313" key="7">
    <source>
        <dbReference type="Proteomes" id="UP001066276"/>
    </source>
</evidence>
<dbReference type="AlphaFoldDB" id="A0AAV7PB38"/>
<feature type="chain" id="PRO_5043619579" description="Cardiotrophin-1" evidence="5">
    <location>
        <begin position="30"/>
        <end position="213"/>
    </location>
</feature>
<comment type="caution">
    <text evidence="6">The sequence shown here is derived from an EMBL/GenBank/DDBJ whole genome shotgun (WGS) entry which is preliminary data.</text>
</comment>
<keyword evidence="4" id="KW-0964">Secreted</keyword>
<dbReference type="SMART" id="SM00080">
    <property type="entry name" value="LIF_OSM"/>
    <property type="match status" value="1"/>
</dbReference>
<keyword evidence="7" id="KW-1185">Reference proteome</keyword>
<dbReference type="PANTHER" id="PTHR21353:SF8">
    <property type="entry name" value="CARDIOTROPHIN-2"/>
    <property type="match status" value="1"/>
</dbReference>
<dbReference type="Gene3D" id="1.20.1250.10">
    <property type="match status" value="1"/>
</dbReference>
<dbReference type="Pfam" id="PF06875">
    <property type="entry name" value="PRF"/>
    <property type="match status" value="1"/>
</dbReference>
<evidence type="ECO:0000256" key="2">
    <source>
        <dbReference type="ARBA" id="ARBA00007432"/>
    </source>
</evidence>
<protein>
    <recommendedName>
        <fullName evidence="8">Cardiotrophin-1</fullName>
    </recommendedName>
</protein>
<dbReference type="InterPro" id="IPR010681">
    <property type="entry name" value="PRF/CT"/>
</dbReference>
<dbReference type="GO" id="GO:0006955">
    <property type="term" value="P:immune response"/>
    <property type="evidence" value="ECO:0007669"/>
    <property type="project" value="InterPro"/>
</dbReference>
<gene>
    <name evidence="6" type="ORF">NDU88_003975</name>
</gene>
<reference evidence="6" key="1">
    <citation type="journal article" date="2022" name="bioRxiv">
        <title>Sequencing and chromosome-scale assembly of the giantPleurodeles waltlgenome.</title>
        <authorList>
            <person name="Brown T."/>
            <person name="Elewa A."/>
            <person name="Iarovenko S."/>
            <person name="Subramanian E."/>
            <person name="Araus A.J."/>
            <person name="Petzold A."/>
            <person name="Susuki M."/>
            <person name="Suzuki K.-i.T."/>
            <person name="Hayashi T."/>
            <person name="Toyoda A."/>
            <person name="Oliveira C."/>
            <person name="Osipova E."/>
            <person name="Leigh N.D."/>
            <person name="Simon A."/>
            <person name="Yun M.H."/>
        </authorList>
    </citation>
    <scope>NUCLEOTIDE SEQUENCE</scope>
    <source>
        <strain evidence="6">20211129_DDA</strain>
        <tissue evidence="6">Liver</tissue>
    </source>
</reference>
<name>A0AAV7PB38_PLEWA</name>
<keyword evidence="5" id="KW-0732">Signal</keyword>